<evidence type="ECO:0000256" key="1">
    <source>
        <dbReference type="SAM" id="Phobius"/>
    </source>
</evidence>
<feature type="transmembrane region" description="Helical" evidence="1">
    <location>
        <begin position="100"/>
        <end position="121"/>
    </location>
</feature>
<protein>
    <submittedName>
        <fullName evidence="2">Uncharacterized protein</fullName>
    </submittedName>
</protein>
<evidence type="ECO:0000313" key="3">
    <source>
        <dbReference type="Proteomes" id="UP000546324"/>
    </source>
</evidence>
<proteinExistence type="predicted"/>
<keyword evidence="1" id="KW-0812">Transmembrane</keyword>
<organism evidence="2 3">
    <name type="scientific">Actinomadura coerulea</name>
    <dbReference type="NCBI Taxonomy" id="46159"/>
    <lineage>
        <taxon>Bacteria</taxon>
        <taxon>Bacillati</taxon>
        <taxon>Actinomycetota</taxon>
        <taxon>Actinomycetes</taxon>
        <taxon>Streptosporangiales</taxon>
        <taxon>Thermomonosporaceae</taxon>
        <taxon>Actinomadura</taxon>
    </lineage>
</organism>
<keyword evidence="3" id="KW-1185">Reference proteome</keyword>
<dbReference type="RefSeq" id="WP_185031115.1">
    <property type="nucleotide sequence ID" value="NZ_JACHMQ010000001.1"/>
</dbReference>
<evidence type="ECO:0000313" key="2">
    <source>
        <dbReference type="EMBL" id="MBB6399313.1"/>
    </source>
</evidence>
<dbReference type="Pfam" id="PF19545">
    <property type="entry name" value="DUF6069"/>
    <property type="match status" value="1"/>
</dbReference>
<keyword evidence="1" id="KW-0472">Membrane</keyword>
<feature type="transmembrane region" description="Helical" evidence="1">
    <location>
        <begin position="64"/>
        <end position="88"/>
    </location>
</feature>
<sequence>MTAGPASPHSDTAAARVPFRALLWTSLIASGFAAAATEAFSAVVRAAGVHLAVGDPGGSASSVVPVNAGACAISIAMVMVVGTGIAALINRRSSRPARTYVIVASVLALVSLVAPLTAAATSTGTKLTLVAAHLIAAAIIVPLVGRRLAGTRQDGSR</sequence>
<name>A0A7X0G4K2_9ACTN</name>
<feature type="transmembrane region" description="Helical" evidence="1">
    <location>
        <begin position="127"/>
        <end position="145"/>
    </location>
</feature>
<dbReference type="AlphaFoldDB" id="A0A7X0G4K2"/>
<reference evidence="2 3" key="1">
    <citation type="submission" date="2020-08" db="EMBL/GenBank/DDBJ databases">
        <title>Sequencing the genomes of 1000 actinobacteria strains.</title>
        <authorList>
            <person name="Klenk H.-P."/>
        </authorList>
    </citation>
    <scope>NUCLEOTIDE SEQUENCE [LARGE SCALE GENOMIC DNA]</scope>
    <source>
        <strain evidence="2 3">DSM 43675</strain>
    </source>
</reference>
<comment type="caution">
    <text evidence="2">The sequence shown here is derived from an EMBL/GenBank/DDBJ whole genome shotgun (WGS) entry which is preliminary data.</text>
</comment>
<keyword evidence="1" id="KW-1133">Transmembrane helix</keyword>
<feature type="transmembrane region" description="Helical" evidence="1">
    <location>
        <begin position="21"/>
        <end position="44"/>
    </location>
</feature>
<dbReference type="InterPro" id="IPR045713">
    <property type="entry name" value="DUF6069"/>
</dbReference>
<dbReference type="EMBL" id="JACHMQ010000001">
    <property type="protein sequence ID" value="MBB6399313.1"/>
    <property type="molecule type" value="Genomic_DNA"/>
</dbReference>
<accession>A0A7X0G4K2</accession>
<dbReference type="Proteomes" id="UP000546324">
    <property type="component" value="Unassembled WGS sequence"/>
</dbReference>
<gene>
    <name evidence="2" type="ORF">BKA00_006227</name>
</gene>